<comment type="caution">
    <text evidence="1">The sequence shown here is derived from an EMBL/GenBank/DDBJ whole genome shotgun (WGS) entry which is preliminary data.</text>
</comment>
<evidence type="ECO:0000313" key="2">
    <source>
        <dbReference type="Proteomes" id="UP000626092"/>
    </source>
</evidence>
<name>A0A834G0M7_RHOSS</name>
<evidence type="ECO:0000313" key="1">
    <source>
        <dbReference type="EMBL" id="KAF7120594.1"/>
    </source>
</evidence>
<reference evidence="1" key="1">
    <citation type="submission" date="2019-11" db="EMBL/GenBank/DDBJ databases">
        <authorList>
            <person name="Liu Y."/>
            <person name="Hou J."/>
            <person name="Li T.-Q."/>
            <person name="Guan C.-H."/>
            <person name="Wu X."/>
            <person name="Wu H.-Z."/>
            <person name="Ling F."/>
            <person name="Zhang R."/>
            <person name="Shi X.-G."/>
            <person name="Ren J.-P."/>
            <person name="Chen E.-F."/>
            <person name="Sun J.-M."/>
        </authorList>
    </citation>
    <scope>NUCLEOTIDE SEQUENCE</scope>
    <source>
        <strain evidence="1">Adult_tree_wgs_1</strain>
        <tissue evidence="1">Leaves</tissue>
    </source>
</reference>
<sequence length="169" mass="18531">MCSPYHPGPSSAHQRFAIYIGKEVLRATGLDDDGISVVAPIYAKRLSTSSSCAAVDSTIYCIGGTSSDLYASWLLLDALLRLWGLNGKIYVMGGDNNDEGDPELWAEVFDFGGLDIVVPLETDSGDQLWKQFLFALPRVRGGKVRFDPFVETSQAYFIQMPQMILDAVV</sequence>
<dbReference type="Proteomes" id="UP000626092">
    <property type="component" value="Unassembled WGS sequence"/>
</dbReference>
<dbReference type="InterPro" id="IPR015915">
    <property type="entry name" value="Kelch-typ_b-propeller"/>
</dbReference>
<accession>A0A834G0M7</accession>
<dbReference type="EMBL" id="WJXA01000013">
    <property type="protein sequence ID" value="KAF7120594.1"/>
    <property type="molecule type" value="Genomic_DNA"/>
</dbReference>
<gene>
    <name evidence="1" type="ORF">RHSIM_Rhsim13G0143300</name>
</gene>
<protein>
    <submittedName>
        <fullName evidence="1">Uncharacterized protein</fullName>
    </submittedName>
</protein>
<dbReference type="SUPFAM" id="SSF117281">
    <property type="entry name" value="Kelch motif"/>
    <property type="match status" value="1"/>
</dbReference>
<keyword evidence="2" id="KW-1185">Reference proteome</keyword>
<dbReference type="AlphaFoldDB" id="A0A834G0M7"/>
<organism evidence="1 2">
    <name type="scientific">Rhododendron simsii</name>
    <name type="common">Sims's rhododendron</name>
    <dbReference type="NCBI Taxonomy" id="118357"/>
    <lineage>
        <taxon>Eukaryota</taxon>
        <taxon>Viridiplantae</taxon>
        <taxon>Streptophyta</taxon>
        <taxon>Embryophyta</taxon>
        <taxon>Tracheophyta</taxon>
        <taxon>Spermatophyta</taxon>
        <taxon>Magnoliopsida</taxon>
        <taxon>eudicotyledons</taxon>
        <taxon>Gunneridae</taxon>
        <taxon>Pentapetalae</taxon>
        <taxon>asterids</taxon>
        <taxon>Ericales</taxon>
        <taxon>Ericaceae</taxon>
        <taxon>Ericoideae</taxon>
        <taxon>Rhodoreae</taxon>
        <taxon>Rhododendron</taxon>
    </lineage>
</organism>
<dbReference type="OrthoDB" id="1029966at2759"/>
<proteinExistence type="predicted"/>